<keyword evidence="2" id="KW-0808">Transferase</keyword>
<dbReference type="Pfam" id="PF22624">
    <property type="entry name" value="AASDHPPT_N"/>
    <property type="match status" value="1"/>
</dbReference>
<feature type="domain" description="4'-phosphopantetheinyl transferase" evidence="3">
    <location>
        <begin position="121"/>
        <end position="214"/>
    </location>
</feature>
<sequence>MNKEWSLPASTDLSAFIIVCDDHHGVLHDDFEFEMAMRFLPLEKQQRILSRKQRDARNNALCNQILQIAGTAMACGVHWRDLKFTVSKSGKPHVESANPCSFNLSNCCGKVAMFVKKGHKSIGIDLASTKDCENWGPDYLRLFQDIFSPAELECLEQTQQSLQQDRLFIHYWSLKEAYTKLTGTGLNCCLSSINLGALEPIEPDKTAKIVRTIESRDITFRSKWIDELTVLSVCEESECNAVEHAEIPLFELEVADVLSYLNSMK</sequence>
<dbReference type="Gene3D" id="3.90.470.20">
    <property type="entry name" value="4'-phosphopantetheinyl transferase domain"/>
    <property type="match status" value="2"/>
</dbReference>
<dbReference type="EMBL" id="LN890566">
    <property type="protein sequence ID" value="CUS24055.1"/>
    <property type="molecule type" value="Genomic_DNA"/>
</dbReference>
<name>A0A0P1KVW5_9SACH</name>
<dbReference type="GO" id="GO:0000287">
    <property type="term" value="F:magnesium ion binding"/>
    <property type="evidence" value="ECO:0007669"/>
    <property type="project" value="InterPro"/>
</dbReference>
<organism evidence="5 6">
    <name type="scientific">Lachancea quebecensis</name>
    <dbReference type="NCBI Taxonomy" id="1654605"/>
    <lineage>
        <taxon>Eukaryota</taxon>
        <taxon>Fungi</taxon>
        <taxon>Dikarya</taxon>
        <taxon>Ascomycota</taxon>
        <taxon>Saccharomycotina</taxon>
        <taxon>Saccharomycetes</taxon>
        <taxon>Saccharomycetales</taxon>
        <taxon>Saccharomycetaceae</taxon>
        <taxon>Lachancea</taxon>
    </lineage>
</organism>
<evidence type="ECO:0000259" key="3">
    <source>
        <dbReference type="Pfam" id="PF01648"/>
    </source>
</evidence>
<evidence type="ECO:0000256" key="2">
    <source>
        <dbReference type="ARBA" id="ARBA00022679"/>
    </source>
</evidence>
<dbReference type="AlphaFoldDB" id="A0A0P1KVW5"/>
<feature type="domain" description="4'-phosphopantetheinyl transferase N-terminal" evidence="4">
    <location>
        <begin position="32"/>
        <end position="106"/>
    </location>
</feature>
<evidence type="ECO:0000313" key="6">
    <source>
        <dbReference type="Proteomes" id="UP000236544"/>
    </source>
</evidence>
<dbReference type="GO" id="GO:0019878">
    <property type="term" value="P:lysine biosynthetic process via aminoadipic acid"/>
    <property type="evidence" value="ECO:0007669"/>
    <property type="project" value="TreeGrafter"/>
</dbReference>
<evidence type="ECO:0000256" key="1">
    <source>
        <dbReference type="ARBA" id="ARBA00013172"/>
    </source>
</evidence>
<dbReference type="SUPFAM" id="SSF56214">
    <property type="entry name" value="4'-phosphopantetheinyl transferase"/>
    <property type="match status" value="2"/>
</dbReference>
<dbReference type="Pfam" id="PF01648">
    <property type="entry name" value="ACPS"/>
    <property type="match status" value="1"/>
</dbReference>
<protein>
    <recommendedName>
        <fullName evidence="1">holo-[acyl-carrier-protein] synthase</fullName>
        <ecNumber evidence="1">2.7.8.7</ecNumber>
    </recommendedName>
</protein>
<accession>A0A0P1KVW5</accession>
<evidence type="ECO:0000259" key="4">
    <source>
        <dbReference type="Pfam" id="PF22624"/>
    </source>
</evidence>
<dbReference type="GO" id="GO:0005829">
    <property type="term" value="C:cytosol"/>
    <property type="evidence" value="ECO:0007669"/>
    <property type="project" value="TreeGrafter"/>
</dbReference>
<dbReference type="Proteomes" id="UP000236544">
    <property type="component" value="Unassembled WGS sequence"/>
</dbReference>
<reference evidence="6" key="1">
    <citation type="submission" date="2015-10" db="EMBL/GenBank/DDBJ databases">
        <authorList>
            <person name="Devillers H."/>
        </authorList>
    </citation>
    <scope>NUCLEOTIDE SEQUENCE [LARGE SCALE GENOMIC DNA]</scope>
</reference>
<keyword evidence="6" id="KW-1185">Reference proteome</keyword>
<dbReference type="PANTHER" id="PTHR12215">
    <property type="entry name" value="PHOSPHOPANTETHEINE TRANSFERASE"/>
    <property type="match status" value="1"/>
</dbReference>
<dbReference type="InterPro" id="IPR055066">
    <property type="entry name" value="AASDHPPT_N"/>
</dbReference>
<gene>
    <name evidence="5" type="ORF">LAQU0_S13e02278g</name>
</gene>
<evidence type="ECO:0000313" key="5">
    <source>
        <dbReference type="EMBL" id="CUS24055.1"/>
    </source>
</evidence>
<dbReference type="OrthoDB" id="26719at2759"/>
<proteinExistence type="predicted"/>
<dbReference type="InterPro" id="IPR037143">
    <property type="entry name" value="4-PPantetheinyl_Trfase_dom_sf"/>
</dbReference>
<dbReference type="PANTHER" id="PTHR12215:SF10">
    <property type="entry name" value="L-AMINOADIPATE-SEMIALDEHYDE DEHYDROGENASE-PHOSPHOPANTETHEINYL TRANSFERASE"/>
    <property type="match status" value="1"/>
</dbReference>
<dbReference type="EC" id="2.7.8.7" evidence="1"/>
<dbReference type="GO" id="GO:0008897">
    <property type="term" value="F:holo-[acyl-carrier-protein] synthase activity"/>
    <property type="evidence" value="ECO:0007669"/>
    <property type="project" value="UniProtKB-EC"/>
</dbReference>
<dbReference type="InterPro" id="IPR008278">
    <property type="entry name" value="4-PPantetheinyl_Trfase_dom"/>
</dbReference>
<dbReference type="InterPro" id="IPR050559">
    <property type="entry name" value="P-Pant_transferase_sf"/>
</dbReference>